<keyword evidence="4 7" id="KW-0812">Transmembrane</keyword>
<dbReference type="Proteomes" id="UP000019246">
    <property type="component" value="Unassembled WGS sequence"/>
</dbReference>
<reference evidence="9 10" key="1">
    <citation type="journal article" date="2014" name="Int. J. Syst. Evol. Microbiol.">
        <title>Listeria floridensis sp. nov., Listeria aquatica sp. nov., Listeria cornellensis sp. nov., Listeria riparia sp. nov. and Listeria grandensis sp. nov., from agricultural and natural environments.</title>
        <authorList>
            <person name="den Bakker H.C."/>
            <person name="Warchocki S."/>
            <person name="Wright E.M."/>
            <person name="Allred A.F."/>
            <person name="Ahlstrom C."/>
            <person name="Manuel C.S."/>
            <person name="Stasiewicz M.J."/>
            <person name="Burrell A."/>
            <person name="Roof S."/>
            <person name="Strawn L."/>
            <person name="Fortes E.D."/>
            <person name="Nightingale K.K."/>
            <person name="Kephart D."/>
            <person name="Wiedmann M."/>
        </authorList>
    </citation>
    <scope>NUCLEOTIDE SEQUENCE [LARGE SCALE GENOMIC DNA]</scope>
    <source>
        <strain evidence="9 10">FSL S10-1188</strain>
    </source>
</reference>
<name>W7AQT8_9LIST</name>
<accession>W7AQT8</accession>
<proteinExistence type="inferred from homology"/>
<feature type="domain" description="Type II secretion system protein GspF" evidence="8">
    <location>
        <begin position="25"/>
        <end position="144"/>
    </location>
</feature>
<dbReference type="InterPro" id="IPR018076">
    <property type="entry name" value="T2SS_GspF_dom"/>
</dbReference>
<feature type="transmembrane region" description="Helical" evidence="7">
    <location>
        <begin position="163"/>
        <end position="189"/>
    </location>
</feature>
<comment type="subcellular location">
    <subcellularLocation>
        <location evidence="1">Cell membrane</location>
        <topology evidence="1">Multi-pass membrane protein</topology>
    </subcellularLocation>
</comment>
<dbReference type="InterPro" id="IPR042094">
    <property type="entry name" value="T2SS_GspF_sf"/>
</dbReference>
<keyword evidence="3" id="KW-1003">Cell membrane</keyword>
<dbReference type="PANTHER" id="PTHR30012:SF0">
    <property type="entry name" value="TYPE II SECRETION SYSTEM PROTEIN F-RELATED"/>
    <property type="match status" value="1"/>
</dbReference>
<dbReference type="PATRIC" id="fig|1265818.5.peg.2197"/>
<evidence type="ECO:0000256" key="4">
    <source>
        <dbReference type="ARBA" id="ARBA00022692"/>
    </source>
</evidence>
<dbReference type="Pfam" id="PF00482">
    <property type="entry name" value="T2SSF"/>
    <property type="match status" value="2"/>
</dbReference>
<evidence type="ECO:0000256" key="1">
    <source>
        <dbReference type="ARBA" id="ARBA00004651"/>
    </source>
</evidence>
<gene>
    <name evidence="9" type="ORF">MAQA_10931</name>
</gene>
<dbReference type="InterPro" id="IPR047692">
    <property type="entry name" value="T4P_ComGB"/>
</dbReference>
<feature type="transmembrane region" description="Helical" evidence="7">
    <location>
        <begin position="123"/>
        <end position="143"/>
    </location>
</feature>
<dbReference type="InterPro" id="IPR003004">
    <property type="entry name" value="GspF/PilC"/>
</dbReference>
<dbReference type="Gene3D" id="1.20.81.30">
    <property type="entry name" value="Type II secretion system (T2SS), domain F"/>
    <property type="match status" value="2"/>
</dbReference>
<evidence type="ECO:0000256" key="6">
    <source>
        <dbReference type="ARBA" id="ARBA00023136"/>
    </source>
</evidence>
<evidence type="ECO:0000256" key="2">
    <source>
        <dbReference type="ARBA" id="ARBA00005745"/>
    </source>
</evidence>
<dbReference type="EMBL" id="AOCG01000012">
    <property type="protein sequence ID" value="EUJ17544.1"/>
    <property type="molecule type" value="Genomic_DNA"/>
</dbReference>
<evidence type="ECO:0000313" key="10">
    <source>
        <dbReference type="Proteomes" id="UP000019246"/>
    </source>
</evidence>
<organism evidence="9 10">
    <name type="scientific">Listeria aquatica FSL S10-1188</name>
    <dbReference type="NCBI Taxonomy" id="1265818"/>
    <lineage>
        <taxon>Bacteria</taxon>
        <taxon>Bacillati</taxon>
        <taxon>Bacillota</taxon>
        <taxon>Bacilli</taxon>
        <taxon>Bacillales</taxon>
        <taxon>Listeriaceae</taxon>
        <taxon>Listeria</taxon>
    </lineage>
</organism>
<evidence type="ECO:0000259" key="8">
    <source>
        <dbReference type="Pfam" id="PF00482"/>
    </source>
</evidence>
<evidence type="ECO:0000256" key="5">
    <source>
        <dbReference type="ARBA" id="ARBA00022989"/>
    </source>
</evidence>
<sequence length="353" mass="40778">MKNKFRKENIMAFFNQRQLEQDGDFLARIATLLEQGFSIETAISYLTISSPKQAKRYSTVLHHLQEGNSFQEALKQAGFPNFIFAPIYYAAEHGYFTKTLAECGKLLRKRAEQEKTLKKTFQYPLILFVTVIVVFFLLRVFLLPKFDLLFSQISDQKNLSTTFVFFLLKQLPLILFSLVMLIFLTALFVMRRSKRQTAFERAKAFARIPIFSSFIRIHYSQLFARECGYLLKSGLSVQKTLTLFVSPDAPSFFQEIGKRLVTSIEKGLPFATSVSKLKLFESELIAIIQHGEQNATIADELLFYYELCYQKSIAKTEKLFGYIQPFAFLVIGILIISIYLSILFPMFNMVDQI</sequence>
<dbReference type="AlphaFoldDB" id="W7AQT8"/>
<evidence type="ECO:0000256" key="3">
    <source>
        <dbReference type="ARBA" id="ARBA00022475"/>
    </source>
</evidence>
<comment type="similarity">
    <text evidence="2">Belongs to the GSP F family.</text>
</comment>
<keyword evidence="10" id="KW-1185">Reference proteome</keyword>
<dbReference type="PANTHER" id="PTHR30012">
    <property type="entry name" value="GENERAL SECRETION PATHWAY PROTEIN"/>
    <property type="match status" value="1"/>
</dbReference>
<dbReference type="STRING" id="1265818.MAQA_10931"/>
<keyword evidence="5 7" id="KW-1133">Transmembrane helix</keyword>
<feature type="transmembrane region" description="Helical" evidence="7">
    <location>
        <begin position="319"/>
        <end position="344"/>
    </location>
</feature>
<comment type="caution">
    <text evidence="9">The sequence shown here is derived from an EMBL/GenBank/DDBJ whole genome shotgun (WGS) entry which is preliminary data.</text>
</comment>
<dbReference type="GO" id="GO:0005886">
    <property type="term" value="C:plasma membrane"/>
    <property type="evidence" value="ECO:0007669"/>
    <property type="project" value="UniProtKB-SubCell"/>
</dbReference>
<feature type="domain" description="Type II secretion system protein GspF" evidence="8">
    <location>
        <begin position="223"/>
        <end position="345"/>
    </location>
</feature>
<protein>
    <submittedName>
        <fullName evidence="9">General secretion pathway protein</fullName>
    </submittedName>
</protein>
<evidence type="ECO:0000313" key="9">
    <source>
        <dbReference type="EMBL" id="EUJ17544.1"/>
    </source>
</evidence>
<evidence type="ECO:0000256" key="7">
    <source>
        <dbReference type="SAM" id="Phobius"/>
    </source>
</evidence>
<dbReference type="NCBIfam" id="NF041012">
    <property type="entry name" value="T4P_ComGB"/>
    <property type="match status" value="1"/>
</dbReference>
<keyword evidence="6 7" id="KW-0472">Membrane</keyword>